<dbReference type="GeneID" id="85013563"/>
<evidence type="ECO:0000313" key="2">
    <source>
        <dbReference type="Proteomes" id="UP000274578"/>
    </source>
</evidence>
<gene>
    <name evidence="1" type="ORF">NCTC13071_02783</name>
</gene>
<reference evidence="1 2" key="1">
    <citation type="submission" date="2018-12" db="EMBL/GenBank/DDBJ databases">
        <authorList>
            <consortium name="Pathogen Informatics"/>
        </authorList>
    </citation>
    <scope>NUCLEOTIDE SEQUENCE [LARGE SCALE GENOMIC DNA]</scope>
    <source>
        <strain evidence="1 2">NCTC13071</strain>
    </source>
</reference>
<dbReference type="RefSeq" id="WP_170166108.1">
    <property type="nucleotide sequence ID" value="NZ_LR134384.1"/>
</dbReference>
<dbReference type="AlphaFoldDB" id="A0A3S4TDE5"/>
<organism evidence="1 2">
    <name type="scientific">Segatella oris</name>
    <dbReference type="NCBI Taxonomy" id="28135"/>
    <lineage>
        <taxon>Bacteria</taxon>
        <taxon>Pseudomonadati</taxon>
        <taxon>Bacteroidota</taxon>
        <taxon>Bacteroidia</taxon>
        <taxon>Bacteroidales</taxon>
        <taxon>Prevotellaceae</taxon>
        <taxon>Segatella</taxon>
    </lineage>
</organism>
<name>A0A3S4TDE5_9BACT</name>
<dbReference type="KEGG" id="poc:NCTC13071_02783"/>
<accession>A0A3S4TDE5</accession>
<sequence>MENVKKAENIAWKDLYSNKPLTTPHRLIGITTDKVSGTDTTISVGEIYNQLLLTCKVEKMESLIESLEESALGSYFAARQKYMSELIQLRRWKTSL</sequence>
<dbReference type="EMBL" id="LR134384">
    <property type="protein sequence ID" value="VEH16738.1"/>
    <property type="molecule type" value="Genomic_DNA"/>
</dbReference>
<proteinExistence type="predicted"/>
<protein>
    <submittedName>
        <fullName evidence="1">Uncharacterized protein</fullName>
    </submittedName>
</protein>
<evidence type="ECO:0000313" key="1">
    <source>
        <dbReference type="EMBL" id="VEH16738.1"/>
    </source>
</evidence>
<dbReference type="Proteomes" id="UP000274578">
    <property type="component" value="Chromosome 1"/>
</dbReference>